<dbReference type="AlphaFoldDB" id="A0A0E9QNN7"/>
<dbReference type="EMBL" id="GBXM01090884">
    <property type="protein sequence ID" value="JAH17693.1"/>
    <property type="molecule type" value="Transcribed_RNA"/>
</dbReference>
<evidence type="ECO:0000313" key="1">
    <source>
        <dbReference type="EMBL" id="JAH17693.1"/>
    </source>
</evidence>
<sequence>MLWQRIHLPNYMEVLASQCMASKGAPCRLHHIKKKLKMFDRIAYSVYINSVNICVQVQLNIVRFSL</sequence>
<reference evidence="1" key="1">
    <citation type="submission" date="2014-11" db="EMBL/GenBank/DDBJ databases">
        <authorList>
            <person name="Amaro Gonzalez C."/>
        </authorList>
    </citation>
    <scope>NUCLEOTIDE SEQUENCE</scope>
</reference>
<proteinExistence type="predicted"/>
<name>A0A0E9QNN7_ANGAN</name>
<reference evidence="1" key="2">
    <citation type="journal article" date="2015" name="Fish Shellfish Immunol.">
        <title>Early steps in the European eel (Anguilla anguilla)-Vibrio vulnificus interaction in the gills: Role of the RtxA13 toxin.</title>
        <authorList>
            <person name="Callol A."/>
            <person name="Pajuelo D."/>
            <person name="Ebbesson L."/>
            <person name="Teles M."/>
            <person name="MacKenzie S."/>
            <person name="Amaro C."/>
        </authorList>
    </citation>
    <scope>NUCLEOTIDE SEQUENCE</scope>
</reference>
<protein>
    <submittedName>
        <fullName evidence="1">Uncharacterized protein</fullName>
    </submittedName>
</protein>
<accession>A0A0E9QNN7</accession>
<organism evidence="1">
    <name type="scientific">Anguilla anguilla</name>
    <name type="common">European freshwater eel</name>
    <name type="synonym">Muraena anguilla</name>
    <dbReference type="NCBI Taxonomy" id="7936"/>
    <lineage>
        <taxon>Eukaryota</taxon>
        <taxon>Metazoa</taxon>
        <taxon>Chordata</taxon>
        <taxon>Craniata</taxon>
        <taxon>Vertebrata</taxon>
        <taxon>Euteleostomi</taxon>
        <taxon>Actinopterygii</taxon>
        <taxon>Neopterygii</taxon>
        <taxon>Teleostei</taxon>
        <taxon>Anguilliformes</taxon>
        <taxon>Anguillidae</taxon>
        <taxon>Anguilla</taxon>
    </lineage>
</organism>